<comment type="catalytic activity">
    <reaction evidence="8">
        <text>L-seryl-[protein] + ATP = O-phospho-L-seryl-[protein] + ADP + H(+)</text>
        <dbReference type="Rhea" id="RHEA:17989"/>
        <dbReference type="Rhea" id="RHEA-COMP:9863"/>
        <dbReference type="Rhea" id="RHEA-COMP:11604"/>
        <dbReference type="ChEBI" id="CHEBI:15378"/>
        <dbReference type="ChEBI" id="CHEBI:29999"/>
        <dbReference type="ChEBI" id="CHEBI:30616"/>
        <dbReference type="ChEBI" id="CHEBI:83421"/>
        <dbReference type="ChEBI" id="CHEBI:456216"/>
        <dbReference type="EC" id="2.7.11.1"/>
    </reaction>
</comment>
<dbReference type="Pfam" id="PF00069">
    <property type="entry name" value="Pkinase"/>
    <property type="match status" value="2"/>
</dbReference>
<name>A0ABZ2WZM7_9HYPO</name>
<evidence type="ECO:0000256" key="5">
    <source>
        <dbReference type="ARBA" id="ARBA00022777"/>
    </source>
</evidence>
<evidence type="ECO:0000256" key="1">
    <source>
        <dbReference type="ARBA" id="ARBA00012513"/>
    </source>
</evidence>
<sequence length="416" mass="46622">MSTPPIKYTYIAEVETIEDYQPGGYHPIQINDSLHDDRYRIVHKLGHGSFSTAWIALDQQTSTYVAVKVGIADAEKQEADILRRLATAPLDGPLIPRVIDQFSIDGPNGTHPCLVTTPARCSLAVAKEESEPRLFQLDVARSLAVQLVSAVAHVHSHGYAHGDLHLGNLLLRLPASLNSLTVEQFYAKFGAPEPEPVVGIDGTSKPGPGVPSHVFAPVWLGITSDELPLYEAKFLLSDFGVTFRPEDKSRFQSNAPLVVRPPESYFDPKTPLTLTSDIWSLGCLIFELFAHRSLIDGIIAPQDDITAQQVHLQGALPLEWWNKWNERPKWFDAAGKPLSKERDIWSWERRFDQWIQEPRQSLCMDIIGEEEQAAFLDLLKRMLAWKPAGRQTAQQVLDSIWIRDWALPAYKRGQGA</sequence>
<accession>A0ABZ2WZM7</accession>
<dbReference type="PANTHER" id="PTHR47634:SF9">
    <property type="entry name" value="PROTEIN KINASE DOMAIN-CONTAINING PROTEIN-RELATED"/>
    <property type="match status" value="1"/>
</dbReference>
<keyword evidence="6 9" id="KW-0067">ATP-binding</keyword>
<evidence type="ECO:0000256" key="9">
    <source>
        <dbReference type="PROSITE-ProRule" id="PRU10141"/>
    </source>
</evidence>
<dbReference type="Gene3D" id="1.10.510.10">
    <property type="entry name" value="Transferase(Phosphotransferase) domain 1"/>
    <property type="match status" value="1"/>
</dbReference>
<evidence type="ECO:0000256" key="6">
    <source>
        <dbReference type="ARBA" id="ARBA00022840"/>
    </source>
</evidence>
<dbReference type="Proteomes" id="UP001489902">
    <property type="component" value="Chromosome 3"/>
</dbReference>
<dbReference type="PROSITE" id="PS00107">
    <property type="entry name" value="PROTEIN_KINASE_ATP"/>
    <property type="match status" value="1"/>
</dbReference>
<evidence type="ECO:0000256" key="7">
    <source>
        <dbReference type="ARBA" id="ARBA00047899"/>
    </source>
</evidence>
<dbReference type="SUPFAM" id="SSF56112">
    <property type="entry name" value="Protein kinase-like (PK-like)"/>
    <property type="match status" value="1"/>
</dbReference>
<evidence type="ECO:0000256" key="4">
    <source>
        <dbReference type="ARBA" id="ARBA00022741"/>
    </source>
</evidence>
<keyword evidence="12" id="KW-1185">Reference proteome</keyword>
<dbReference type="InterPro" id="IPR011009">
    <property type="entry name" value="Kinase-like_dom_sf"/>
</dbReference>
<keyword evidence="5" id="KW-0418">Kinase</keyword>
<gene>
    <name evidence="11" type="ORF">QYS62_006463</name>
</gene>
<reference evidence="11 12" key="1">
    <citation type="submission" date="2024-04" db="EMBL/GenBank/DDBJ databases">
        <title>Complete genome sequence of Fusarium acuminatum.</title>
        <authorList>
            <person name="Lan B."/>
        </authorList>
    </citation>
    <scope>NUCLEOTIDE SEQUENCE [LARGE SCALE GENOMIC DNA]</scope>
    <source>
        <strain evidence="11">1A</strain>
    </source>
</reference>
<dbReference type="InterPro" id="IPR051334">
    <property type="entry name" value="SRPK"/>
</dbReference>
<dbReference type="Gene3D" id="3.30.200.20">
    <property type="entry name" value="Phosphorylase Kinase, domain 1"/>
    <property type="match status" value="1"/>
</dbReference>
<keyword evidence="4 9" id="KW-0547">Nucleotide-binding</keyword>
<feature type="domain" description="Protein kinase" evidence="10">
    <location>
        <begin position="39"/>
        <end position="402"/>
    </location>
</feature>
<evidence type="ECO:0000256" key="2">
    <source>
        <dbReference type="ARBA" id="ARBA00022527"/>
    </source>
</evidence>
<evidence type="ECO:0000313" key="12">
    <source>
        <dbReference type="Proteomes" id="UP001489902"/>
    </source>
</evidence>
<dbReference type="SMART" id="SM00220">
    <property type="entry name" value="S_TKc"/>
    <property type="match status" value="1"/>
</dbReference>
<proteinExistence type="predicted"/>
<feature type="binding site" evidence="9">
    <location>
        <position position="68"/>
    </location>
    <ligand>
        <name>ATP</name>
        <dbReference type="ChEBI" id="CHEBI:30616"/>
    </ligand>
</feature>
<keyword evidence="2" id="KW-0723">Serine/threonine-protein kinase</keyword>
<dbReference type="InterPro" id="IPR017441">
    <property type="entry name" value="Protein_kinase_ATP_BS"/>
</dbReference>
<comment type="catalytic activity">
    <reaction evidence="7">
        <text>L-threonyl-[protein] + ATP = O-phospho-L-threonyl-[protein] + ADP + H(+)</text>
        <dbReference type="Rhea" id="RHEA:46608"/>
        <dbReference type="Rhea" id="RHEA-COMP:11060"/>
        <dbReference type="Rhea" id="RHEA-COMP:11605"/>
        <dbReference type="ChEBI" id="CHEBI:15378"/>
        <dbReference type="ChEBI" id="CHEBI:30013"/>
        <dbReference type="ChEBI" id="CHEBI:30616"/>
        <dbReference type="ChEBI" id="CHEBI:61977"/>
        <dbReference type="ChEBI" id="CHEBI:456216"/>
        <dbReference type="EC" id="2.7.11.1"/>
    </reaction>
</comment>
<dbReference type="PANTHER" id="PTHR47634">
    <property type="entry name" value="PROTEIN KINASE DOMAIN-CONTAINING PROTEIN-RELATED"/>
    <property type="match status" value="1"/>
</dbReference>
<protein>
    <recommendedName>
        <fullName evidence="1">non-specific serine/threonine protein kinase</fullName>
        <ecNumber evidence="1">2.7.11.1</ecNumber>
    </recommendedName>
</protein>
<organism evidence="11 12">
    <name type="scientific">Fusarium acuminatum</name>
    <dbReference type="NCBI Taxonomy" id="5515"/>
    <lineage>
        <taxon>Eukaryota</taxon>
        <taxon>Fungi</taxon>
        <taxon>Dikarya</taxon>
        <taxon>Ascomycota</taxon>
        <taxon>Pezizomycotina</taxon>
        <taxon>Sordariomycetes</taxon>
        <taxon>Hypocreomycetidae</taxon>
        <taxon>Hypocreales</taxon>
        <taxon>Nectriaceae</taxon>
        <taxon>Fusarium</taxon>
        <taxon>Fusarium tricinctum species complex</taxon>
    </lineage>
</organism>
<evidence type="ECO:0000256" key="8">
    <source>
        <dbReference type="ARBA" id="ARBA00048679"/>
    </source>
</evidence>
<evidence type="ECO:0000313" key="11">
    <source>
        <dbReference type="EMBL" id="WZH45407.1"/>
    </source>
</evidence>
<dbReference type="EC" id="2.7.11.1" evidence="1"/>
<evidence type="ECO:0000256" key="3">
    <source>
        <dbReference type="ARBA" id="ARBA00022679"/>
    </source>
</evidence>
<dbReference type="InterPro" id="IPR000719">
    <property type="entry name" value="Prot_kinase_dom"/>
</dbReference>
<keyword evidence="3" id="KW-0808">Transferase</keyword>
<evidence type="ECO:0000259" key="10">
    <source>
        <dbReference type="PROSITE" id="PS50011"/>
    </source>
</evidence>
<dbReference type="PROSITE" id="PS50011">
    <property type="entry name" value="PROTEIN_KINASE_DOM"/>
    <property type="match status" value="1"/>
</dbReference>
<dbReference type="EMBL" id="CP151262">
    <property type="protein sequence ID" value="WZH45407.1"/>
    <property type="molecule type" value="Genomic_DNA"/>
</dbReference>